<evidence type="ECO:0000313" key="3">
    <source>
        <dbReference type="Proteomes" id="UP000838412"/>
    </source>
</evidence>
<organism evidence="2 3">
    <name type="scientific">Branchiostoma lanceolatum</name>
    <name type="common">Common lancelet</name>
    <name type="synonym">Amphioxus lanceolatum</name>
    <dbReference type="NCBI Taxonomy" id="7740"/>
    <lineage>
        <taxon>Eukaryota</taxon>
        <taxon>Metazoa</taxon>
        <taxon>Chordata</taxon>
        <taxon>Cephalochordata</taxon>
        <taxon>Leptocardii</taxon>
        <taxon>Amphioxiformes</taxon>
        <taxon>Branchiostomatidae</taxon>
        <taxon>Branchiostoma</taxon>
    </lineage>
</organism>
<name>A0A8J9VI02_BRALA</name>
<feature type="region of interest" description="Disordered" evidence="1">
    <location>
        <begin position="82"/>
        <end position="105"/>
    </location>
</feature>
<dbReference type="EMBL" id="OV696696">
    <property type="protein sequence ID" value="CAH1240724.1"/>
    <property type="molecule type" value="Genomic_DNA"/>
</dbReference>
<evidence type="ECO:0000313" key="2">
    <source>
        <dbReference type="EMBL" id="CAH1240724.1"/>
    </source>
</evidence>
<feature type="compositionally biased region" description="Low complexity" evidence="1">
    <location>
        <begin position="83"/>
        <end position="96"/>
    </location>
</feature>
<evidence type="ECO:0000256" key="1">
    <source>
        <dbReference type="SAM" id="MobiDB-lite"/>
    </source>
</evidence>
<protein>
    <submittedName>
        <fullName evidence="2">Hypp6080 protein</fullName>
    </submittedName>
</protein>
<proteinExistence type="predicted"/>
<gene>
    <name evidence="2" type="primary">Hypp6080</name>
    <name evidence="2" type="ORF">BLAG_LOCUS4571</name>
</gene>
<accession>A0A8J9VI02</accession>
<dbReference type="AlphaFoldDB" id="A0A8J9VI02"/>
<feature type="region of interest" description="Disordered" evidence="1">
    <location>
        <begin position="213"/>
        <end position="269"/>
    </location>
</feature>
<sequence length="269" mass="30055">MALVPQELLSTIQAKQQEEMTPMVKQVLGIDSEMKTIMSRQDLPEDEKAALYQQLLQRYLTYRDKRRAEPVSVRLVTSNPASATAEVTTTDVETTTSPGTVSTNGKEDHAILEAFPKSMKARARQLLNIIKHKGGDVLDYNQHGELLYNKQVVPGSQISDLIRDVIQRRKDFNPAGWQSFSRGLAQINTPEAPIRHPTRLAVIQHHKTRAALGDSLSNEGEDDDDIVPTPLPKRRRVSKRIPANKAKVLIPNPTAASSSKQSFMESSWK</sequence>
<dbReference type="OrthoDB" id="10068277at2759"/>
<feature type="compositionally biased region" description="Polar residues" evidence="1">
    <location>
        <begin position="254"/>
        <end position="269"/>
    </location>
</feature>
<reference evidence="2" key="1">
    <citation type="submission" date="2022-01" db="EMBL/GenBank/DDBJ databases">
        <authorList>
            <person name="Braso-Vives M."/>
        </authorList>
    </citation>
    <scope>NUCLEOTIDE SEQUENCE</scope>
</reference>
<keyword evidence="3" id="KW-1185">Reference proteome</keyword>
<dbReference type="Proteomes" id="UP000838412">
    <property type="component" value="Chromosome 11"/>
</dbReference>